<feature type="transmembrane region" description="Helical" evidence="5">
    <location>
        <begin position="390"/>
        <end position="410"/>
    </location>
</feature>
<dbReference type="SUPFAM" id="SSF55874">
    <property type="entry name" value="ATPase domain of HSP90 chaperone/DNA topoisomerase II/histidine kinase"/>
    <property type="match status" value="1"/>
</dbReference>
<feature type="transmembrane region" description="Helical" evidence="5">
    <location>
        <begin position="471"/>
        <end position="489"/>
    </location>
</feature>
<feature type="region of interest" description="Disordered" evidence="4">
    <location>
        <begin position="307"/>
        <end position="327"/>
    </location>
</feature>
<dbReference type="Pfam" id="PF02518">
    <property type="entry name" value="HATPase_c"/>
    <property type="match status" value="1"/>
</dbReference>
<dbReference type="PANTHER" id="PTHR24421">
    <property type="entry name" value="NITRATE/NITRITE SENSOR PROTEIN NARX-RELATED"/>
    <property type="match status" value="1"/>
</dbReference>
<dbReference type="PANTHER" id="PTHR24421:SF61">
    <property type="entry name" value="OXYGEN SENSOR HISTIDINE KINASE NREB"/>
    <property type="match status" value="1"/>
</dbReference>
<feature type="transmembrane region" description="Helical" evidence="5">
    <location>
        <begin position="527"/>
        <end position="545"/>
    </location>
</feature>
<keyword evidence="3" id="KW-0902">Two-component regulatory system</keyword>
<evidence type="ECO:0000256" key="4">
    <source>
        <dbReference type="SAM" id="MobiDB-lite"/>
    </source>
</evidence>
<gene>
    <name evidence="7" type="ordered locus">Cfla_0050</name>
</gene>
<feature type="transmembrane region" description="Helical" evidence="5">
    <location>
        <begin position="44"/>
        <end position="63"/>
    </location>
</feature>
<dbReference type="AlphaFoldDB" id="D5UFL1"/>
<dbReference type="InterPro" id="IPR036890">
    <property type="entry name" value="HATPase_C_sf"/>
</dbReference>
<dbReference type="InterPro" id="IPR003594">
    <property type="entry name" value="HATPase_dom"/>
</dbReference>
<keyword evidence="2 7" id="KW-0418">Kinase</keyword>
<reference evidence="7 8" key="1">
    <citation type="journal article" date="2010" name="Stand. Genomic Sci.">
        <title>Complete genome sequence of Cellulomonas flavigena type strain (134).</title>
        <authorList>
            <person name="Abt B."/>
            <person name="Foster B."/>
            <person name="Lapidus A."/>
            <person name="Clum A."/>
            <person name="Sun H."/>
            <person name="Pukall R."/>
            <person name="Lucas S."/>
            <person name="Glavina Del Rio T."/>
            <person name="Nolan M."/>
            <person name="Tice H."/>
            <person name="Cheng J.F."/>
            <person name="Pitluck S."/>
            <person name="Liolios K."/>
            <person name="Ivanova N."/>
            <person name="Mavromatis K."/>
            <person name="Ovchinnikova G."/>
            <person name="Pati A."/>
            <person name="Goodwin L."/>
            <person name="Chen A."/>
            <person name="Palaniappan K."/>
            <person name="Land M."/>
            <person name="Hauser L."/>
            <person name="Chang Y.J."/>
            <person name="Jeffries C.D."/>
            <person name="Rohde M."/>
            <person name="Goker M."/>
            <person name="Woyke T."/>
            <person name="Bristow J."/>
            <person name="Eisen J.A."/>
            <person name="Markowitz V."/>
            <person name="Hugenholtz P."/>
            <person name="Kyrpides N.C."/>
            <person name="Klenk H.P."/>
        </authorList>
    </citation>
    <scope>NUCLEOTIDE SEQUENCE [LARGE SCALE GENOMIC DNA]</scope>
    <source>
        <strain evidence="8">ATCC 482 / DSM 20109 / BCRC 11376 / JCM 18109 / NBRC 3775 / NCIMB 8073 / NRS 134</strain>
    </source>
</reference>
<evidence type="ECO:0000256" key="1">
    <source>
        <dbReference type="ARBA" id="ARBA00022679"/>
    </source>
</evidence>
<evidence type="ECO:0000313" key="8">
    <source>
        <dbReference type="Proteomes" id="UP000000849"/>
    </source>
</evidence>
<feature type="region of interest" description="Disordered" evidence="4">
    <location>
        <begin position="175"/>
        <end position="194"/>
    </location>
</feature>
<dbReference type="Gene3D" id="3.30.565.10">
    <property type="entry name" value="Histidine kinase-like ATPase, C-terminal domain"/>
    <property type="match status" value="1"/>
</dbReference>
<dbReference type="CDD" id="cd16917">
    <property type="entry name" value="HATPase_UhpB-NarQ-NarX-like"/>
    <property type="match status" value="1"/>
</dbReference>
<feature type="transmembrane region" description="Helical" evidence="5">
    <location>
        <begin position="94"/>
        <end position="114"/>
    </location>
</feature>
<feature type="domain" description="Histidine kinase/HSP90-like ATPase" evidence="6">
    <location>
        <begin position="278"/>
        <end position="362"/>
    </location>
</feature>
<dbReference type="PROSITE" id="PS51257">
    <property type="entry name" value="PROKAR_LIPOPROTEIN"/>
    <property type="match status" value="1"/>
</dbReference>
<evidence type="ECO:0000313" key="7">
    <source>
        <dbReference type="EMBL" id="ADG72970.1"/>
    </source>
</evidence>
<accession>D5UFL1</accession>
<dbReference type="GO" id="GO:0000160">
    <property type="term" value="P:phosphorelay signal transduction system"/>
    <property type="evidence" value="ECO:0007669"/>
    <property type="project" value="UniProtKB-KW"/>
</dbReference>
<evidence type="ECO:0000256" key="2">
    <source>
        <dbReference type="ARBA" id="ARBA00022777"/>
    </source>
</evidence>
<dbReference type="OrthoDB" id="144293at2"/>
<protein>
    <submittedName>
        <fullName evidence="7">Putative signal transduction histidine kinase</fullName>
    </submittedName>
</protein>
<dbReference type="STRING" id="446466.Cfla_0050"/>
<dbReference type="HOGENOM" id="CLU_375404_0_0_11"/>
<proteinExistence type="predicted"/>
<dbReference type="InterPro" id="IPR050482">
    <property type="entry name" value="Sensor_HK_TwoCompSys"/>
</dbReference>
<evidence type="ECO:0000256" key="5">
    <source>
        <dbReference type="SAM" id="Phobius"/>
    </source>
</evidence>
<keyword evidence="5" id="KW-0812">Transmembrane</keyword>
<feature type="transmembrane region" description="Helical" evidence="5">
    <location>
        <begin position="496"/>
        <end position="515"/>
    </location>
</feature>
<feature type="transmembrane region" description="Helical" evidence="5">
    <location>
        <begin position="446"/>
        <end position="465"/>
    </location>
</feature>
<name>D5UFL1_CELFN</name>
<feature type="transmembrane region" description="Helical" evidence="5">
    <location>
        <begin position="70"/>
        <end position="88"/>
    </location>
</feature>
<dbReference type="EMBL" id="CP001964">
    <property type="protein sequence ID" value="ADG72970.1"/>
    <property type="molecule type" value="Genomic_DNA"/>
</dbReference>
<keyword evidence="5" id="KW-1133">Transmembrane helix</keyword>
<keyword evidence="5" id="KW-0472">Membrane</keyword>
<keyword evidence="8" id="KW-1185">Reference proteome</keyword>
<feature type="transmembrane region" description="Helical" evidence="5">
    <location>
        <begin position="12"/>
        <end position="32"/>
    </location>
</feature>
<sequence length="739" mass="76704">MTRRSYRESVDACLRWAYALGVAITAGCWAVIGLSASGTLGPGLAAATVAYVLVAGVGAVRAARHRLSDRYLAVLCLAAVAWQVAWALEPSPEFTPGARVMGTAAVVLCGFLFARTRARVTAIATALVTQVVVDSMHGWDVGLLLPAVAAGVVVALCAPQMRAAADRADAAAAERSRAQAAQAEREAAEQARREAERVVHDHVVSALRAVTVPGLDRAEVRAAAAVAVSAIERSFAEDDVRPPCDVAEVLAPVADAAKASFTSTGAASPVPAEVADIVVAAVQEALRNVERHTRVTADVSVRTDPGGVAVEVRDDGPGFDPTEAMSRSDGLRGSVVQRMRDVGGSAEVDSAPGHATVVRLAWRAPVLEPPRPMQRHERIAAVMIDVRRPLTYACVPYLAMYAVFAAQGVAQGAHPWWLTAWFVGLAAVTAAVLLRAHTGLSRAGSTAALTYVVVGTLAAIDVLPGSSLRDYSSWALGAGAPLLAVVAIVRPRVESVVTLVIVQAALLTAAFTGRFGPGPWQEQLATVVTPALSMVLPVGLGLAIARGILTLGTVVTDAHDAYRDLAVADAARRAARAVRDRRFADLRDQVVPFLRDVATGTTPAATEDAAASARVLEAAARDELRAPGLLDASTRELLRQVRAAGCQVRIQPAVASAGDLDAVRGLLVAALSHGTLPTELVLSAQPAGEEVAVHVVARPDDADRAAALGGERGVEVMADAPGTTWARLVVPALAVRAVV</sequence>
<keyword evidence="1" id="KW-0808">Transferase</keyword>
<dbReference type="Proteomes" id="UP000000849">
    <property type="component" value="Chromosome"/>
</dbReference>
<feature type="transmembrane region" description="Helical" evidence="5">
    <location>
        <begin position="416"/>
        <end position="434"/>
    </location>
</feature>
<organism evidence="7 8">
    <name type="scientific">Cellulomonas flavigena (strain ATCC 482 / DSM 20109 / BCRC 11376 / JCM 18109 / NBRC 3775 / NCIMB 8073 / NRS 134)</name>
    <dbReference type="NCBI Taxonomy" id="446466"/>
    <lineage>
        <taxon>Bacteria</taxon>
        <taxon>Bacillati</taxon>
        <taxon>Actinomycetota</taxon>
        <taxon>Actinomycetes</taxon>
        <taxon>Micrococcales</taxon>
        <taxon>Cellulomonadaceae</taxon>
        <taxon>Cellulomonas</taxon>
    </lineage>
</organism>
<dbReference type="eggNOG" id="COG4585">
    <property type="taxonomic scope" value="Bacteria"/>
</dbReference>
<dbReference type="RefSeq" id="WP_013115304.1">
    <property type="nucleotide sequence ID" value="NC_014151.1"/>
</dbReference>
<dbReference type="KEGG" id="cfl:Cfla_0050"/>
<evidence type="ECO:0000259" key="6">
    <source>
        <dbReference type="Pfam" id="PF02518"/>
    </source>
</evidence>
<evidence type="ECO:0000256" key="3">
    <source>
        <dbReference type="ARBA" id="ARBA00023012"/>
    </source>
</evidence>
<dbReference type="GO" id="GO:0016301">
    <property type="term" value="F:kinase activity"/>
    <property type="evidence" value="ECO:0007669"/>
    <property type="project" value="UniProtKB-KW"/>
</dbReference>